<feature type="compositionally biased region" description="Low complexity" evidence="1">
    <location>
        <begin position="80"/>
        <end position="98"/>
    </location>
</feature>
<proteinExistence type="predicted"/>
<comment type="caution">
    <text evidence="2">The sequence shown here is derived from an EMBL/GenBank/DDBJ whole genome shotgun (WGS) entry which is preliminary data.</text>
</comment>
<dbReference type="AlphaFoldDB" id="A0AA46HX27"/>
<dbReference type="Proteomes" id="UP000294772">
    <property type="component" value="Unassembled WGS sequence"/>
</dbReference>
<feature type="compositionally biased region" description="Low complexity" evidence="1">
    <location>
        <begin position="57"/>
        <end position="72"/>
    </location>
</feature>
<dbReference type="EMBL" id="SLXF01000001">
    <property type="protein sequence ID" value="TCP09455.1"/>
    <property type="molecule type" value="Genomic_DNA"/>
</dbReference>
<accession>A0AA46HX27</accession>
<dbReference type="RefSeq" id="WP_132762975.1">
    <property type="nucleotide sequence ID" value="NZ_CP110416.1"/>
</dbReference>
<dbReference type="PROSITE" id="PS51257">
    <property type="entry name" value="PROKAR_LIPOPROTEIN"/>
    <property type="match status" value="1"/>
</dbReference>
<gene>
    <name evidence="2" type="ORF">EV676_10128</name>
</gene>
<protein>
    <recommendedName>
        <fullName evidence="4">Lipoprotein</fullName>
    </recommendedName>
</protein>
<name>A0AA46HX27_9BURK</name>
<feature type="region of interest" description="Disordered" evidence="1">
    <location>
        <begin position="25"/>
        <end position="117"/>
    </location>
</feature>
<evidence type="ECO:0000256" key="1">
    <source>
        <dbReference type="SAM" id="MobiDB-lite"/>
    </source>
</evidence>
<evidence type="ECO:0000313" key="2">
    <source>
        <dbReference type="EMBL" id="TCP09455.1"/>
    </source>
</evidence>
<evidence type="ECO:0008006" key="4">
    <source>
        <dbReference type="Google" id="ProtNLM"/>
    </source>
</evidence>
<organism evidence="2 3">
    <name type="scientific">Caldimonas thermodepolymerans</name>
    <dbReference type="NCBI Taxonomy" id="215580"/>
    <lineage>
        <taxon>Bacteria</taxon>
        <taxon>Pseudomonadati</taxon>
        <taxon>Pseudomonadota</taxon>
        <taxon>Betaproteobacteria</taxon>
        <taxon>Burkholderiales</taxon>
        <taxon>Sphaerotilaceae</taxon>
        <taxon>Caldimonas</taxon>
    </lineage>
</organism>
<feature type="compositionally biased region" description="Pro residues" evidence="1">
    <location>
        <begin position="32"/>
        <end position="56"/>
    </location>
</feature>
<reference evidence="2 3" key="1">
    <citation type="submission" date="2019-03" db="EMBL/GenBank/DDBJ databases">
        <title>Genomic Encyclopedia of Type Strains, Phase IV (KMG-IV): sequencing the most valuable type-strain genomes for metagenomic binning, comparative biology and taxonomic classification.</title>
        <authorList>
            <person name="Goeker M."/>
        </authorList>
    </citation>
    <scope>NUCLEOTIDE SEQUENCE [LARGE SCALE GENOMIC DNA]</scope>
    <source>
        <strain evidence="2 3">DSM 15264</strain>
    </source>
</reference>
<evidence type="ECO:0000313" key="3">
    <source>
        <dbReference type="Proteomes" id="UP000294772"/>
    </source>
</evidence>
<sequence length="117" mass="11442">MNAQQRMLALTAIATAAAFSLGGCDRREEAPPVVPSEPAPAVPTPPVDGAPAPDAPADPGAPAGTTMPGNTPGDDPSGNTSATGSGVPGSTGTTGTPMTEEERRRLQEQGASPAPGQ</sequence>